<feature type="compositionally biased region" description="Basic residues" evidence="1">
    <location>
        <begin position="1"/>
        <end position="11"/>
    </location>
</feature>
<dbReference type="AlphaFoldDB" id="A0A059AQ50"/>
<name>A0A059AQ50_EUCGR</name>
<gene>
    <name evidence="2" type="ORF">EUGRSUZ_I01862</name>
</gene>
<sequence>MEGKLTHKKRGTSAAAQTHKIVREGLGHYTRKLESLTDHENRPDISRDRVGALIFACETCSGRLSCVVAHLPLSLFRSTHHT</sequence>
<protein>
    <submittedName>
        <fullName evidence="2">Uncharacterized protein</fullName>
    </submittedName>
</protein>
<organism evidence="2">
    <name type="scientific">Eucalyptus grandis</name>
    <name type="common">Flooded gum</name>
    <dbReference type="NCBI Taxonomy" id="71139"/>
    <lineage>
        <taxon>Eukaryota</taxon>
        <taxon>Viridiplantae</taxon>
        <taxon>Streptophyta</taxon>
        <taxon>Embryophyta</taxon>
        <taxon>Tracheophyta</taxon>
        <taxon>Spermatophyta</taxon>
        <taxon>Magnoliopsida</taxon>
        <taxon>eudicotyledons</taxon>
        <taxon>Gunneridae</taxon>
        <taxon>Pentapetalae</taxon>
        <taxon>rosids</taxon>
        <taxon>malvids</taxon>
        <taxon>Myrtales</taxon>
        <taxon>Myrtaceae</taxon>
        <taxon>Myrtoideae</taxon>
        <taxon>Eucalypteae</taxon>
        <taxon>Eucalyptus</taxon>
    </lineage>
</organism>
<dbReference type="EMBL" id="KK198761">
    <property type="protein sequence ID" value="KCW56107.1"/>
    <property type="molecule type" value="Genomic_DNA"/>
</dbReference>
<accession>A0A059AQ50</accession>
<dbReference type="Gramene" id="KCW56107">
    <property type="protein sequence ID" value="KCW56107"/>
    <property type="gene ID" value="EUGRSUZ_I01862"/>
</dbReference>
<evidence type="ECO:0000256" key="1">
    <source>
        <dbReference type="SAM" id="MobiDB-lite"/>
    </source>
</evidence>
<feature type="region of interest" description="Disordered" evidence="1">
    <location>
        <begin position="1"/>
        <end position="23"/>
    </location>
</feature>
<proteinExistence type="predicted"/>
<dbReference type="InParanoid" id="A0A059AQ50"/>
<evidence type="ECO:0000313" key="2">
    <source>
        <dbReference type="EMBL" id="KCW56107.1"/>
    </source>
</evidence>
<reference evidence="2" key="1">
    <citation type="submission" date="2013-07" db="EMBL/GenBank/DDBJ databases">
        <title>The genome of Eucalyptus grandis.</title>
        <authorList>
            <person name="Schmutz J."/>
            <person name="Hayes R."/>
            <person name="Myburg A."/>
            <person name="Tuskan G."/>
            <person name="Grattapaglia D."/>
            <person name="Rokhsar D.S."/>
        </authorList>
    </citation>
    <scope>NUCLEOTIDE SEQUENCE</scope>
    <source>
        <tissue evidence="2">Leaf extractions</tissue>
    </source>
</reference>